<protein>
    <submittedName>
        <fullName evidence="2">Tetratricopeptide repeat protein 12</fullName>
    </submittedName>
</protein>
<organism evidence="2 3">
    <name type="scientific">Plakobranchus ocellatus</name>
    <dbReference type="NCBI Taxonomy" id="259542"/>
    <lineage>
        <taxon>Eukaryota</taxon>
        <taxon>Metazoa</taxon>
        <taxon>Spiralia</taxon>
        <taxon>Lophotrochozoa</taxon>
        <taxon>Mollusca</taxon>
        <taxon>Gastropoda</taxon>
        <taxon>Heterobranchia</taxon>
        <taxon>Euthyneura</taxon>
        <taxon>Panpulmonata</taxon>
        <taxon>Sacoglossa</taxon>
        <taxon>Placobranchoidea</taxon>
        <taxon>Plakobranchidae</taxon>
        <taxon>Plakobranchus</taxon>
    </lineage>
</organism>
<dbReference type="PANTHER" id="PTHR46540:SF1">
    <property type="entry name" value="TETRATRICOPEPTIDE REPEAT PROTEIN 12"/>
    <property type="match status" value="1"/>
</dbReference>
<evidence type="ECO:0000313" key="3">
    <source>
        <dbReference type="Proteomes" id="UP000735302"/>
    </source>
</evidence>
<dbReference type="EMBL" id="BLXT01002468">
    <property type="protein sequence ID" value="GFN94736.1"/>
    <property type="molecule type" value="Genomic_DNA"/>
</dbReference>
<dbReference type="Proteomes" id="UP000735302">
    <property type="component" value="Unassembled WGS sequence"/>
</dbReference>
<dbReference type="InterPro" id="IPR016024">
    <property type="entry name" value="ARM-type_fold"/>
</dbReference>
<feature type="non-terminal residue" evidence="2">
    <location>
        <position position="1"/>
    </location>
</feature>
<dbReference type="GO" id="GO:0070286">
    <property type="term" value="P:axonemal dynein complex assembly"/>
    <property type="evidence" value="ECO:0007669"/>
    <property type="project" value="TreeGrafter"/>
</dbReference>
<keyword evidence="3" id="KW-1185">Reference proteome</keyword>
<evidence type="ECO:0000313" key="2">
    <source>
        <dbReference type="EMBL" id="GFN94736.1"/>
    </source>
</evidence>
<dbReference type="GO" id="GO:0007288">
    <property type="term" value="P:sperm axoneme assembly"/>
    <property type="evidence" value="ECO:0007669"/>
    <property type="project" value="TreeGrafter"/>
</dbReference>
<gene>
    <name evidence="2" type="ORF">PoB_002124200</name>
</gene>
<sequence length="486" mass="52928">NSQTLYRTNDGLRMTETHTALHRYFTASVPSLSREERDVVAAALDMLAAACKDNETSQQQLLAVPGFPSRLLGLLEIRVKGQGRQLRSSCLALLYEISLTEAGRAALVEKMDLVRLITALFPLMKSTSSYNSTAAALLNNLALEKRTKILLRDKIDETILPAFENLLKSNQTSVNIVGVACSTATNLAADVKIRNKMAARSSLWQAVTLLVESTNKSGLTRILSDVLGLLVNMSTGVETSYLQSVCQTVTSTLNDVLIKSQQTLSEADEKGKTTEQGDTTANCDSEAGTQQEGQGKTTSLEREIITRALVVLSNILPVNSVSAMFMSERNRAERILEFAKNTESSMYKPALKCLTALTQSSHEVRVLVVDSKALSTLLNRLTDTDEAVVGNAALCLSHLTKDGESDRDSGSGSKQTLGARVCSRLTKTNIIQKLLTLARDGRKTALQGNCAILLGKLAQGDSRHLERLRELNGIQILHDCMKHVNY</sequence>
<dbReference type="GO" id="GO:0005737">
    <property type="term" value="C:cytoplasm"/>
    <property type="evidence" value="ECO:0007669"/>
    <property type="project" value="TreeGrafter"/>
</dbReference>
<dbReference type="AlphaFoldDB" id="A0AAV3ZJL3"/>
<dbReference type="SUPFAM" id="SSF48371">
    <property type="entry name" value="ARM repeat"/>
    <property type="match status" value="1"/>
</dbReference>
<dbReference type="PANTHER" id="PTHR46540">
    <property type="entry name" value="TETRATRICOPEPTIDE REPEAT PROTEIN 12"/>
    <property type="match status" value="1"/>
</dbReference>
<dbReference type="GO" id="GO:0005813">
    <property type="term" value="C:centrosome"/>
    <property type="evidence" value="ECO:0007669"/>
    <property type="project" value="TreeGrafter"/>
</dbReference>
<evidence type="ECO:0000256" key="1">
    <source>
        <dbReference type="SAM" id="MobiDB-lite"/>
    </source>
</evidence>
<proteinExistence type="predicted"/>
<feature type="compositionally biased region" description="Polar residues" evidence="1">
    <location>
        <begin position="276"/>
        <end position="298"/>
    </location>
</feature>
<feature type="region of interest" description="Disordered" evidence="1">
    <location>
        <begin position="264"/>
        <end position="298"/>
    </location>
</feature>
<accession>A0AAV3ZJL3</accession>
<reference evidence="2 3" key="1">
    <citation type="journal article" date="2021" name="Elife">
        <title>Chloroplast acquisition without the gene transfer in kleptoplastic sea slugs, Plakobranchus ocellatus.</title>
        <authorList>
            <person name="Maeda T."/>
            <person name="Takahashi S."/>
            <person name="Yoshida T."/>
            <person name="Shimamura S."/>
            <person name="Takaki Y."/>
            <person name="Nagai Y."/>
            <person name="Toyoda A."/>
            <person name="Suzuki Y."/>
            <person name="Arimoto A."/>
            <person name="Ishii H."/>
            <person name="Satoh N."/>
            <person name="Nishiyama T."/>
            <person name="Hasebe M."/>
            <person name="Maruyama T."/>
            <person name="Minagawa J."/>
            <person name="Obokata J."/>
            <person name="Shigenobu S."/>
        </authorList>
    </citation>
    <scope>NUCLEOTIDE SEQUENCE [LARGE SCALE GENOMIC DNA]</scope>
</reference>
<dbReference type="InterPro" id="IPR011989">
    <property type="entry name" value="ARM-like"/>
</dbReference>
<dbReference type="Gene3D" id="1.25.10.10">
    <property type="entry name" value="Leucine-rich Repeat Variant"/>
    <property type="match status" value="2"/>
</dbReference>
<comment type="caution">
    <text evidence="2">The sequence shown here is derived from an EMBL/GenBank/DDBJ whole genome shotgun (WGS) entry which is preliminary data.</text>
</comment>
<name>A0AAV3ZJL3_9GAST</name>
<dbReference type="InterPro" id="IPR043195">
    <property type="entry name" value="TTC12"/>
</dbReference>